<dbReference type="Proteomes" id="UP000326268">
    <property type="component" value="Unassembled WGS sequence"/>
</dbReference>
<dbReference type="EMBL" id="ML737578">
    <property type="protein sequence ID" value="KAE8369032.1"/>
    <property type="molecule type" value="Genomic_DNA"/>
</dbReference>
<reference evidence="2 3" key="1">
    <citation type="submission" date="2019-04" db="EMBL/GenBank/DDBJ databases">
        <title>Friends and foes A comparative genomics studyof 23 Aspergillus species from section Flavi.</title>
        <authorList>
            <consortium name="DOE Joint Genome Institute"/>
            <person name="Kjaerbolling I."/>
            <person name="Vesth T."/>
            <person name="Frisvad J.C."/>
            <person name="Nybo J.L."/>
            <person name="Theobald S."/>
            <person name="Kildgaard S."/>
            <person name="Isbrandt T."/>
            <person name="Kuo A."/>
            <person name="Sato A."/>
            <person name="Lyhne E.K."/>
            <person name="Kogle M.E."/>
            <person name="Wiebenga A."/>
            <person name="Kun R.S."/>
            <person name="Lubbers R.J."/>
            <person name="Makela M.R."/>
            <person name="Barry K."/>
            <person name="Chovatia M."/>
            <person name="Clum A."/>
            <person name="Daum C."/>
            <person name="Haridas S."/>
            <person name="He G."/>
            <person name="LaButti K."/>
            <person name="Lipzen A."/>
            <person name="Mondo S."/>
            <person name="Riley R."/>
            <person name="Salamov A."/>
            <person name="Simmons B.A."/>
            <person name="Magnuson J.K."/>
            <person name="Henrissat B."/>
            <person name="Mortensen U.H."/>
            <person name="Larsen T.O."/>
            <person name="Devries R.P."/>
            <person name="Grigoriev I.V."/>
            <person name="Machida M."/>
            <person name="Baker S.E."/>
            <person name="Andersen M.R."/>
        </authorList>
    </citation>
    <scope>NUCLEOTIDE SEQUENCE [LARGE SCALE GENOMIC DNA]</scope>
    <source>
        <strain evidence="2 3">CBS 763.97</strain>
    </source>
</reference>
<organism evidence="2 3">
    <name type="scientific">Aspergillus caelatus</name>
    <dbReference type="NCBI Taxonomy" id="61420"/>
    <lineage>
        <taxon>Eukaryota</taxon>
        <taxon>Fungi</taxon>
        <taxon>Dikarya</taxon>
        <taxon>Ascomycota</taxon>
        <taxon>Pezizomycotina</taxon>
        <taxon>Eurotiomycetes</taxon>
        <taxon>Eurotiomycetidae</taxon>
        <taxon>Eurotiales</taxon>
        <taxon>Aspergillaceae</taxon>
        <taxon>Aspergillus</taxon>
        <taxon>Aspergillus subgen. Circumdati</taxon>
    </lineage>
</organism>
<evidence type="ECO:0000313" key="3">
    <source>
        <dbReference type="Proteomes" id="UP000326268"/>
    </source>
</evidence>
<name>A0A5N7AGR3_9EURO</name>
<protein>
    <submittedName>
        <fullName evidence="2">Uncharacterized protein</fullName>
    </submittedName>
</protein>
<keyword evidence="1" id="KW-0472">Membrane</keyword>
<accession>A0A5N7AGR3</accession>
<dbReference type="AlphaFoldDB" id="A0A5N7AGR3"/>
<keyword evidence="3" id="KW-1185">Reference proteome</keyword>
<gene>
    <name evidence="2" type="ORF">BDV27DRAFT_24622</name>
</gene>
<keyword evidence="1" id="KW-0812">Transmembrane</keyword>
<evidence type="ECO:0000256" key="1">
    <source>
        <dbReference type="SAM" id="Phobius"/>
    </source>
</evidence>
<evidence type="ECO:0000313" key="2">
    <source>
        <dbReference type="EMBL" id="KAE8369032.1"/>
    </source>
</evidence>
<proteinExistence type="predicted"/>
<feature type="transmembrane region" description="Helical" evidence="1">
    <location>
        <begin position="37"/>
        <end position="58"/>
    </location>
</feature>
<dbReference type="GeneID" id="43660566"/>
<keyword evidence="1" id="KW-1133">Transmembrane helix</keyword>
<dbReference type="RefSeq" id="XP_031932113.1">
    <property type="nucleotide sequence ID" value="XM_032076120.1"/>
</dbReference>
<sequence>MSRKNGGRVEQISNVRQALTQSCKTYFPRVLSKEYHLGYFFPGGSFSSILVGLILWITHSSSSYCYFMRIGFSRFLPHQGPLMNGVKDSRIALQKLVN</sequence>